<name>A0A9D1JZ17_9FIRM</name>
<dbReference type="EMBL" id="DVJP01000025">
    <property type="protein sequence ID" value="HIS75771.1"/>
    <property type="molecule type" value="Genomic_DNA"/>
</dbReference>
<feature type="coiled-coil region" evidence="10">
    <location>
        <begin position="77"/>
        <end position="114"/>
    </location>
</feature>
<evidence type="ECO:0000256" key="8">
    <source>
        <dbReference type="ARBA" id="ARBA00026068"/>
    </source>
</evidence>
<evidence type="ECO:0000313" key="11">
    <source>
        <dbReference type="EMBL" id="HIS75771.1"/>
    </source>
</evidence>
<keyword evidence="5" id="KW-0717">Septation</keyword>
<keyword evidence="3" id="KW-0963">Cytoplasm</keyword>
<dbReference type="GO" id="GO:0043093">
    <property type="term" value="P:FtsZ-dependent cytokinesis"/>
    <property type="evidence" value="ECO:0007669"/>
    <property type="project" value="TreeGrafter"/>
</dbReference>
<gene>
    <name evidence="11" type="ORF">IAB51_03075</name>
</gene>
<dbReference type="AlphaFoldDB" id="A0A9D1JZ17"/>
<dbReference type="Proteomes" id="UP000824002">
    <property type="component" value="Unassembled WGS sequence"/>
</dbReference>
<protein>
    <recommendedName>
        <fullName evidence="2">Cell division protein ZapA</fullName>
    </recommendedName>
    <alternativeName>
        <fullName evidence="9">Z ring-associated protein ZapA</fullName>
    </alternativeName>
</protein>
<dbReference type="PANTHER" id="PTHR34981:SF1">
    <property type="entry name" value="CELL DIVISION PROTEIN ZAPA"/>
    <property type="match status" value="1"/>
</dbReference>
<comment type="function">
    <text evidence="7">Activator of cell division through the inhibition of FtsZ GTPase activity, therefore promoting FtsZ assembly into bundles of protofilaments necessary for the formation of the division Z ring. It is recruited early at mid-cell but it is not essential for cell division.</text>
</comment>
<comment type="caution">
    <text evidence="11">The sequence shown here is derived from an EMBL/GenBank/DDBJ whole genome shotgun (WGS) entry which is preliminary data.</text>
</comment>
<dbReference type="GO" id="GO:0032153">
    <property type="term" value="C:cell division site"/>
    <property type="evidence" value="ECO:0007669"/>
    <property type="project" value="TreeGrafter"/>
</dbReference>
<evidence type="ECO:0000256" key="2">
    <source>
        <dbReference type="ARBA" id="ARBA00015195"/>
    </source>
</evidence>
<dbReference type="InterPro" id="IPR053712">
    <property type="entry name" value="Bac_CellDiv_Activator"/>
</dbReference>
<evidence type="ECO:0000256" key="4">
    <source>
        <dbReference type="ARBA" id="ARBA00022618"/>
    </source>
</evidence>
<dbReference type="GO" id="GO:0030428">
    <property type="term" value="C:cell septum"/>
    <property type="evidence" value="ECO:0007669"/>
    <property type="project" value="TreeGrafter"/>
</dbReference>
<keyword evidence="10" id="KW-0175">Coiled coil</keyword>
<dbReference type="SUPFAM" id="SSF102829">
    <property type="entry name" value="Cell division protein ZapA-like"/>
    <property type="match status" value="1"/>
</dbReference>
<dbReference type="GO" id="GO:0000921">
    <property type="term" value="P:septin ring assembly"/>
    <property type="evidence" value="ECO:0007669"/>
    <property type="project" value="TreeGrafter"/>
</dbReference>
<evidence type="ECO:0000256" key="5">
    <source>
        <dbReference type="ARBA" id="ARBA00023210"/>
    </source>
</evidence>
<organism evidence="11 12">
    <name type="scientific">Candidatus Merdivicinus excrementipullorum</name>
    <dbReference type="NCBI Taxonomy" id="2840867"/>
    <lineage>
        <taxon>Bacteria</taxon>
        <taxon>Bacillati</taxon>
        <taxon>Bacillota</taxon>
        <taxon>Clostridia</taxon>
        <taxon>Eubacteriales</taxon>
        <taxon>Oscillospiraceae</taxon>
        <taxon>Oscillospiraceae incertae sedis</taxon>
        <taxon>Candidatus Merdivicinus</taxon>
    </lineage>
</organism>
<evidence type="ECO:0000256" key="1">
    <source>
        <dbReference type="ARBA" id="ARBA00004496"/>
    </source>
</evidence>
<evidence type="ECO:0000256" key="9">
    <source>
        <dbReference type="ARBA" id="ARBA00033158"/>
    </source>
</evidence>
<sequence length="117" mass="13247">MMNRVKVVVCGKTYTIQTEESPSYLVKLSKELDKRINDFMDANESASVTTAAVMVGLELMDESAKTVEDADHIRSQIKGYVEESANARLEADQLRRELAQAKRELEALKKQQKEPKE</sequence>
<dbReference type="Pfam" id="PF05164">
    <property type="entry name" value="ZapA"/>
    <property type="match status" value="1"/>
</dbReference>
<comment type="subcellular location">
    <subcellularLocation>
        <location evidence="1">Cytoplasm</location>
    </subcellularLocation>
</comment>
<evidence type="ECO:0000313" key="12">
    <source>
        <dbReference type="Proteomes" id="UP000824002"/>
    </source>
</evidence>
<reference evidence="11" key="2">
    <citation type="journal article" date="2021" name="PeerJ">
        <title>Extensive microbial diversity within the chicken gut microbiome revealed by metagenomics and culture.</title>
        <authorList>
            <person name="Gilroy R."/>
            <person name="Ravi A."/>
            <person name="Getino M."/>
            <person name="Pursley I."/>
            <person name="Horton D.L."/>
            <person name="Alikhan N.F."/>
            <person name="Baker D."/>
            <person name="Gharbi K."/>
            <person name="Hall N."/>
            <person name="Watson M."/>
            <person name="Adriaenssens E.M."/>
            <person name="Foster-Nyarko E."/>
            <person name="Jarju S."/>
            <person name="Secka A."/>
            <person name="Antonio M."/>
            <person name="Oren A."/>
            <person name="Chaudhuri R.R."/>
            <person name="La Ragione R."/>
            <person name="Hildebrand F."/>
            <person name="Pallen M.J."/>
        </authorList>
    </citation>
    <scope>NUCLEOTIDE SEQUENCE</scope>
    <source>
        <strain evidence="11">CHK199-13235</strain>
    </source>
</reference>
<dbReference type="GO" id="GO:0005829">
    <property type="term" value="C:cytosol"/>
    <property type="evidence" value="ECO:0007669"/>
    <property type="project" value="TreeGrafter"/>
</dbReference>
<proteinExistence type="predicted"/>
<comment type="subunit">
    <text evidence="8">Homodimer. Interacts with FtsZ.</text>
</comment>
<dbReference type="GO" id="GO:0000917">
    <property type="term" value="P:division septum assembly"/>
    <property type="evidence" value="ECO:0007669"/>
    <property type="project" value="UniProtKB-KW"/>
</dbReference>
<dbReference type="InterPro" id="IPR007838">
    <property type="entry name" value="Cell_div_ZapA-like"/>
</dbReference>
<keyword evidence="6" id="KW-0131">Cell cycle</keyword>
<reference evidence="11" key="1">
    <citation type="submission" date="2020-10" db="EMBL/GenBank/DDBJ databases">
        <authorList>
            <person name="Gilroy R."/>
        </authorList>
    </citation>
    <scope>NUCLEOTIDE SEQUENCE</scope>
    <source>
        <strain evidence="11">CHK199-13235</strain>
    </source>
</reference>
<dbReference type="PANTHER" id="PTHR34981">
    <property type="entry name" value="CELL DIVISION PROTEIN ZAPA"/>
    <property type="match status" value="1"/>
</dbReference>
<keyword evidence="4 11" id="KW-0132">Cell division</keyword>
<evidence type="ECO:0000256" key="6">
    <source>
        <dbReference type="ARBA" id="ARBA00023306"/>
    </source>
</evidence>
<dbReference type="Gene3D" id="6.10.250.790">
    <property type="match status" value="1"/>
</dbReference>
<dbReference type="InterPro" id="IPR036192">
    <property type="entry name" value="Cell_div_ZapA-like_sf"/>
</dbReference>
<accession>A0A9D1JZ17</accession>
<evidence type="ECO:0000256" key="3">
    <source>
        <dbReference type="ARBA" id="ARBA00022490"/>
    </source>
</evidence>
<evidence type="ECO:0000256" key="10">
    <source>
        <dbReference type="SAM" id="Coils"/>
    </source>
</evidence>
<evidence type="ECO:0000256" key="7">
    <source>
        <dbReference type="ARBA" id="ARBA00024910"/>
    </source>
</evidence>